<dbReference type="EMBL" id="BMWE01000010">
    <property type="protein sequence ID" value="GGY27479.1"/>
    <property type="molecule type" value="Genomic_DNA"/>
</dbReference>
<comment type="caution">
    <text evidence="1">The sequence shown here is derived from an EMBL/GenBank/DDBJ whole genome shotgun (WGS) entry which is preliminary data.</text>
</comment>
<dbReference type="RefSeq" id="WP_190199059.1">
    <property type="nucleotide sequence ID" value="NZ_BMWE01000010.1"/>
</dbReference>
<evidence type="ECO:0000313" key="1">
    <source>
        <dbReference type="EMBL" id="GGY27479.1"/>
    </source>
</evidence>
<proteinExistence type="predicted"/>
<gene>
    <name evidence="1" type="ORF">GCM10010384_38230</name>
</gene>
<sequence length="162" mass="17808">MSNTVHSAAATLRAVPQLPADEPRTWTFTNRETGEPTTVTCMLGCTLDHAQDIATPTHPEDISCQADGPELHLPVMGSLCESGRTENLSVLGFRLQVNPFAPTLAERLPHLLVEVVDEQWIEGLDPDTLAMVIGQLQSQLERLRVAQVQLGAARDEYRRRSA</sequence>
<organism evidence="1 2">
    <name type="scientific">Streptomyces djakartensis</name>
    <dbReference type="NCBI Taxonomy" id="68193"/>
    <lineage>
        <taxon>Bacteria</taxon>
        <taxon>Bacillati</taxon>
        <taxon>Actinomycetota</taxon>
        <taxon>Actinomycetes</taxon>
        <taxon>Kitasatosporales</taxon>
        <taxon>Streptomycetaceae</taxon>
        <taxon>Streptomyces</taxon>
    </lineage>
</organism>
<dbReference type="Pfam" id="PF21848">
    <property type="entry name" value="DUF6907"/>
    <property type="match status" value="1"/>
</dbReference>
<protein>
    <submittedName>
        <fullName evidence="1">Uncharacterized protein</fullName>
    </submittedName>
</protein>
<evidence type="ECO:0000313" key="2">
    <source>
        <dbReference type="Proteomes" id="UP000653308"/>
    </source>
</evidence>
<name>A0ABQ2ZVS8_9ACTN</name>
<dbReference type="Proteomes" id="UP000653308">
    <property type="component" value="Unassembled WGS sequence"/>
</dbReference>
<reference evidence="2" key="1">
    <citation type="journal article" date="2019" name="Int. J. Syst. Evol. Microbiol.">
        <title>The Global Catalogue of Microorganisms (GCM) 10K type strain sequencing project: providing services to taxonomists for standard genome sequencing and annotation.</title>
        <authorList>
            <consortium name="The Broad Institute Genomics Platform"/>
            <consortium name="The Broad Institute Genome Sequencing Center for Infectious Disease"/>
            <person name="Wu L."/>
            <person name="Ma J."/>
        </authorList>
    </citation>
    <scope>NUCLEOTIDE SEQUENCE [LARGE SCALE GENOMIC DNA]</scope>
    <source>
        <strain evidence="2">JCM 4957</strain>
    </source>
</reference>
<dbReference type="InterPro" id="IPR054202">
    <property type="entry name" value="DUF6907"/>
</dbReference>
<accession>A0ABQ2ZVS8</accession>
<keyword evidence="2" id="KW-1185">Reference proteome</keyword>